<dbReference type="GO" id="GO:0009253">
    <property type="term" value="P:peptidoglycan catabolic process"/>
    <property type="evidence" value="ECO:0007669"/>
    <property type="project" value="TreeGrafter"/>
</dbReference>
<gene>
    <name evidence="4" type="ORF">GH815_01230</name>
</gene>
<dbReference type="NCBIfam" id="TIGR02283">
    <property type="entry name" value="MltB_2"/>
    <property type="match status" value="1"/>
</dbReference>
<dbReference type="Pfam" id="PF13406">
    <property type="entry name" value="SLT_2"/>
    <property type="match status" value="1"/>
</dbReference>
<dbReference type="InterPro" id="IPR043426">
    <property type="entry name" value="MltB-like"/>
</dbReference>
<dbReference type="InterPro" id="IPR002477">
    <property type="entry name" value="Peptidoglycan-bd-like"/>
</dbReference>
<feature type="domain" description="Transglycosylase SLT" evidence="3">
    <location>
        <begin position="68"/>
        <end position="359"/>
    </location>
</feature>
<dbReference type="Gene3D" id="1.10.530.10">
    <property type="match status" value="1"/>
</dbReference>
<name>A0A844BAA2_9RHOB</name>
<organism evidence="4 5">
    <name type="scientific">Rhodovulum strictum</name>
    <dbReference type="NCBI Taxonomy" id="58314"/>
    <lineage>
        <taxon>Bacteria</taxon>
        <taxon>Pseudomonadati</taxon>
        <taxon>Pseudomonadota</taxon>
        <taxon>Alphaproteobacteria</taxon>
        <taxon>Rhodobacterales</taxon>
        <taxon>Paracoccaceae</taxon>
        <taxon>Rhodovulum</taxon>
    </lineage>
</organism>
<dbReference type="AlphaFoldDB" id="A0A844BAA2"/>
<comment type="caution">
    <text evidence="4">The sequence shown here is derived from an EMBL/GenBank/DDBJ whole genome shotgun (WGS) entry which is preliminary data.</text>
</comment>
<protein>
    <submittedName>
        <fullName evidence="4">Lytic murein transglycosylase</fullName>
    </submittedName>
</protein>
<dbReference type="OrthoDB" id="9808544at2"/>
<dbReference type="RefSeq" id="WP_153746904.1">
    <property type="nucleotide sequence ID" value="NZ_BAAADI010000002.1"/>
</dbReference>
<reference evidence="4 5" key="1">
    <citation type="submission" date="2019-11" db="EMBL/GenBank/DDBJ databases">
        <title>Draft Whole-Genome sequence of the marine photosynthetic bacterium Rhodovulum strictum DSM 11289.</title>
        <authorList>
            <person name="Kyndt J.A."/>
            <person name="Meyer T.E."/>
        </authorList>
    </citation>
    <scope>NUCLEOTIDE SEQUENCE [LARGE SCALE GENOMIC DNA]</scope>
    <source>
        <strain evidence="4 5">DSM 11289</strain>
    </source>
</reference>
<sequence>MPFSPARAAALVPFLCALTTTAPALALETSPRPNPRPALTEAGTQARPVLVKEAALDQVQLSTANIGFQRWIEGFRARALAQGIAPAVFDRAFQGVQYNADVIGRDRNQAEFTRTIWDYLDSAASETRVANGREALERHRALLERIEARFGVDKEVVVAIWGLESAYGTFRGTTPIIEALATLAFDGRRGAFFEDQLIAALRIVQAGDTDARNMTGSWAGAMGHTQFIPTSYLDYAVDFTGDGRRDIWGDDPADALASTAAYLARFGWQRGQPWGGEVQLPRDFDYRLADRSVRRMPSDWAALGVRDMAGRAVPEHGRASILLPAGARGAAFMVFDNFAVIGRYNTADAYVIGVGHLSDRIRGGGPIRSAWPREDRALVFAERQELQERLTRAGFDTKGVDGRIGPNTIAAVRAFQHAAGMIPDGYASLDLLNRLR</sequence>
<dbReference type="SUPFAM" id="SSF53955">
    <property type="entry name" value="Lysozyme-like"/>
    <property type="match status" value="1"/>
</dbReference>
<dbReference type="Pfam" id="PF01471">
    <property type="entry name" value="PG_binding_1"/>
    <property type="match status" value="1"/>
</dbReference>
<keyword evidence="5" id="KW-1185">Reference proteome</keyword>
<dbReference type="EMBL" id="WJPO01000001">
    <property type="protein sequence ID" value="MRH19598.1"/>
    <property type="molecule type" value="Genomic_DNA"/>
</dbReference>
<evidence type="ECO:0000259" key="3">
    <source>
        <dbReference type="Pfam" id="PF13406"/>
    </source>
</evidence>
<dbReference type="FunFam" id="1.10.8.350:FF:000001">
    <property type="entry name" value="Lytic murein transglycosylase B"/>
    <property type="match status" value="1"/>
</dbReference>
<evidence type="ECO:0000313" key="5">
    <source>
        <dbReference type="Proteomes" id="UP000466730"/>
    </source>
</evidence>
<dbReference type="InterPro" id="IPR036365">
    <property type="entry name" value="PGBD-like_sf"/>
</dbReference>
<dbReference type="InterPro" id="IPR031304">
    <property type="entry name" value="SLT_2"/>
</dbReference>
<evidence type="ECO:0000259" key="2">
    <source>
        <dbReference type="Pfam" id="PF01471"/>
    </source>
</evidence>
<dbReference type="GO" id="GO:0008933">
    <property type="term" value="F:peptidoglycan lytic transglycosylase activity"/>
    <property type="evidence" value="ECO:0007669"/>
    <property type="project" value="TreeGrafter"/>
</dbReference>
<dbReference type="PANTHER" id="PTHR30163:SF8">
    <property type="entry name" value="LYTIC MUREIN TRANSGLYCOSYLASE"/>
    <property type="match status" value="1"/>
</dbReference>
<dbReference type="PANTHER" id="PTHR30163">
    <property type="entry name" value="MEMBRANE-BOUND LYTIC MUREIN TRANSGLYCOSYLASE B"/>
    <property type="match status" value="1"/>
</dbReference>
<keyword evidence="1" id="KW-0732">Signal</keyword>
<dbReference type="CDD" id="cd13399">
    <property type="entry name" value="Slt35-like"/>
    <property type="match status" value="1"/>
</dbReference>
<feature type="signal peptide" evidence="1">
    <location>
        <begin position="1"/>
        <end position="26"/>
    </location>
</feature>
<feature type="chain" id="PRO_5032835865" evidence="1">
    <location>
        <begin position="27"/>
        <end position="436"/>
    </location>
</feature>
<proteinExistence type="predicted"/>
<dbReference type="InterPro" id="IPR036366">
    <property type="entry name" value="PGBDSf"/>
</dbReference>
<dbReference type="Gene3D" id="1.10.8.350">
    <property type="entry name" value="Bacterial muramidase"/>
    <property type="match status" value="1"/>
</dbReference>
<dbReference type="Gene3D" id="1.10.101.10">
    <property type="entry name" value="PGBD-like superfamily/PGBD"/>
    <property type="match status" value="1"/>
</dbReference>
<feature type="domain" description="Peptidoglycan binding-like" evidence="2">
    <location>
        <begin position="382"/>
        <end position="435"/>
    </location>
</feature>
<dbReference type="SUPFAM" id="SSF47090">
    <property type="entry name" value="PGBD-like"/>
    <property type="match status" value="1"/>
</dbReference>
<evidence type="ECO:0000313" key="4">
    <source>
        <dbReference type="EMBL" id="MRH19598.1"/>
    </source>
</evidence>
<dbReference type="Proteomes" id="UP000466730">
    <property type="component" value="Unassembled WGS sequence"/>
</dbReference>
<dbReference type="InterPro" id="IPR011970">
    <property type="entry name" value="MltB_2"/>
</dbReference>
<evidence type="ECO:0000256" key="1">
    <source>
        <dbReference type="SAM" id="SignalP"/>
    </source>
</evidence>
<dbReference type="InterPro" id="IPR023346">
    <property type="entry name" value="Lysozyme-like_dom_sf"/>
</dbReference>
<accession>A0A844BAA2</accession>